<keyword evidence="2" id="KW-1185">Reference proteome</keyword>
<feature type="non-terminal residue" evidence="1">
    <location>
        <position position="1"/>
    </location>
</feature>
<protein>
    <submittedName>
        <fullName evidence="1">Uncharacterized protein</fullName>
    </submittedName>
</protein>
<evidence type="ECO:0000313" key="2">
    <source>
        <dbReference type="Proteomes" id="UP001331761"/>
    </source>
</evidence>
<evidence type="ECO:0000313" key="1">
    <source>
        <dbReference type="EMBL" id="KAK5984236.1"/>
    </source>
</evidence>
<dbReference type="AlphaFoldDB" id="A0AAN8FR68"/>
<dbReference type="EMBL" id="WIXE01003103">
    <property type="protein sequence ID" value="KAK5984236.1"/>
    <property type="molecule type" value="Genomic_DNA"/>
</dbReference>
<gene>
    <name evidence="1" type="ORF">GCK32_019434</name>
</gene>
<reference evidence="1 2" key="1">
    <citation type="submission" date="2019-10" db="EMBL/GenBank/DDBJ databases">
        <title>Assembly and Annotation for the nematode Trichostrongylus colubriformis.</title>
        <authorList>
            <person name="Martin J."/>
        </authorList>
    </citation>
    <scope>NUCLEOTIDE SEQUENCE [LARGE SCALE GENOMIC DNA]</scope>
    <source>
        <strain evidence="1">G859</strain>
        <tissue evidence="1">Whole worm</tissue>
    </source>
</reference>
<dbReference type="Proteomes" id="UP001331761">
    <property type="component" value="Unassembled WGS sequence"/>
</dbReference>
<proteinExistence type="predicted"/>
<comment type="caution">
    <text evidence="1">The sequence shown here is derived from an EMBL/GenBank/DDBJ whole genome shotgun (WGS) entry which is preliminary data.</text>
</comment>
<accession>A0AAN8FR68</accession>
<name>A0AAN8FR68_TRICO</name>
<organism evidence="1 2">
    <name type="scientific">Trichostrongylus colubriformis</name>
    <name type="common">Black scour worm</name>
    <dbReference type="NCBI Taxonomy" id="6319"/>
    <lineage>
        <taxon>Eukaryota</taxon>
        <taxon>Metazoa</taxon>
        <taxon>Ecdysozoa</taxon>
        <taxon>Nematoda</taxon>
        <taxon>Chromadorea</taxon>
        <taxon>Rhabditida</taxon>
        <taxon>Rhabditina</taxon>
        <taxon>Rhabditomorpha</taxon>
        <taxon>Strongyloidea</taxon>
        <taxon>Trichostrongylidae</taxon>
        <taxon>Trichostrongylus</taxon>
    </lineage>
</organism>
<sequence>RKWAELFHNHPGFGTERKFYVKVDRAVYFLAKSIWSKSTAREALVGYWLMLDKATRTKSIIKHPVFAVIDDMVPEKLRNHLK</sequence>